<name>A0A2U3D980_SULT2</name>
<dbReference type="SUPFAM" id="SSF51971">
    <property type="entry name" value="Nucleotide-binding domain"/>
    <property type="match status" value="1"/>
</dbReference>
<dbReference type="Gene3D" id="1.10.1060.10">
    <property type="entry name" value="Alpha-helical ferredoxin"/>
    <property type="match status" value="1"/>
</dbReference>
<dbReference type="EMBL" id="MPDK01000008">
    <property type="protein sequence ID" value="PWI57837.1"/>
    <property type="molecule type" value="Genomic_DNA"/>
</dbReference>
<dbReference type="GO" id="GO:0051536">
    <property type="term" value="F:iron-sulfur cluster binding"/>
    <property type="evidence" value="ECO:0007669"/>
    <property type="project" value="InterPro"/>
</dbReference>
<dbReference type="InterPro" id="IPR036188">
    <property type="entry name" value="FAD/NAD-bd_sf"/>
</dbReference>
<dbReference type="GO" id="GO:0016491">
    <property type="term" value="F:oxidoreductase activity"/>
    <property type="evidence" value="ECO:0007669"/>
    <property type="project" value="InterPro"/>
</dbReference>
<dbReference type="PANTHER" id="PTHR42783:SF3">
    <property type="entry name" value="GLUTAMATE SYNTHASE [NADPH] SMALL CHAIN-RELATED"/>
    <property type="match status" value="1"/>
</dbReference>
<dbReference type="PROSITE" id="PS51379">
    <property type="entry name" value="4FE4S_FER_2"/>
    <property type="match status" value="1"/>
</dbReference>
<keyword evidence="3" id="KW-1185">Reference proteome</keyword>
<feature type="domain" description="4Fe-4S ferredoxin-type" evidence="1">
    <location>
        <begin position="24"/>
        <end position="57"/>
    </location>
</feature>
<accession>A0A2U3D980</accession>
<dbReference type="AlphaFoldDB" id="A0A2U3D980"/>
<dbReference type="Proteomes" id="UP000245380">
    <property type="component" value="Unassembled WGS sequence"/>
</dbReference>
<dbReference type="InterPro" id="IPR023753">
    <property type="entry name" value="FAD/NAD-binding_dom"/>
</dbReference>
<dbReference type="PRINTS" id="PR00368">
    <property type="entry name" value="FADPNR"/>
</dbReference>
<gene>
    <name evidence="2" type="ORF">BM613_06530</name>
</gene>
<protein>
    <submittedName>
        <fullName evidence="2">Dihydropyrimidine dehydrogenase</fullName>
    </submittedName>
</protein>
<dbReference type="SUPFAM" id="SSF46548">
    <property type="entry name" value="alpha-helical ferredoxin"/>
    <property type="match status" value="1"/>
</dbReference>
<organism evidence="2 3">
    <name type="scientific">Sulfoacidibacillus thermotolerans</name>
    <name type="common">Acidibacillus sulfuroxidans</name>
    <dbReference type="NCBI Taxonomy" id="1765684"/>
    <lineage>
        <taxon>Bacteria</taxon>
        <taxon>Bacillati</taxon>
        <taxon>Bacillota</taxon>
        <taxon>Bacilli</taxon>
        <taxon>Bacillales</taxon>
        <taxon>Alicyclobacillaceae</taxon>
        <taxon>Sulfoacidibacillus</taxon>
    </lineage>
</organism>
<dbReference type="InterPro" id="IPR009051">
    <property type="entry name" value="Helical_ferredxn"/>
</dbReference>
<dbReference type="Gene3D" id="3.40.50.720">
    <property type="entry name" value="NAD(P)-binding Rossmann-like Domain"/>
    <property type="match status" value="1"/>
</dbReference>
<dbReference type="RefSeq" id="WP_109430373.1">
    <property type="nucleotide sequence ID" value="NZ_MPDK01000008.1"/>
</dbReference>
<dbReference type="Pfam" id="PF14691">
    <property type="entry name" value="Fer4_20"/>
    <property type="match status" value="1"/>
</dbReference>
<comment type="caution">
    <text evidence="2">The sequence shown here is derived from an EMBL/GenBank/DDBJ whole genome shotgun (WGS) entry which is preliminary data.</text>
</comment>
<dbReference type="Gene3D" id="3.50.50.60">
    <property type="entry name" value="FAD/NAD(P)-binding domain"/>
    <property type="match status" value="1"/>
</dbReference>
<dbReference type="InterPro" id="IPR028261">
    <property type="entry name" value="DPD_II"/>
</dbReference>
<reference evidence="2 3" key="1">
    <citation type="submission" date="2016-11" db="EMBL/GenBank/DDBJ databases">
        <title>Comparative genomics of Acidibacillus ferroxidans species.</title>
        <authorList>
            <person name="Oliveira G."/>
            <person name="Nunes G."/>
            <person name="Oliveira R."/>
            <person name="Araujo F."/>
            <person name="Salim A."/>
            <person name="Scholte L."/>
            <person name="Morais D."/>
            <person name="Nancucheo I."/>
            <person name="Johnson D.B."/>
            <person name="Grail B."/>
            <person name="Bittencourt J."/>
            <person name="Valadares R."/>
        </authorList>
    </citation>
    <scope>NUCLEOTIDE SEQUENCE [LARGE SCALE GENOMIC DNA]</scope>
    <source>
        <strain evidence="2 3">Y002</strain>
    </source>
</reference>
<dbReference type="OrthoDB" id="9803192at2"/>
<dbReference type="InterPro" id="IPR017896">
    <property type="entry name" value="4Fe4S_Fe-S-bd"/>
</dbReference>
<dbReference type="PRINTS" id="PR00469">
    <property type="entry name" value="PNDRDTASEII"/>
</dbReference>
<evidence type="ECO:0000259" key="1">
    <source>
        <dbReference type="PROSITE" id="PS51379"/>
    </source>
</evidence>
<evidence type="ECO:0000313" key="3">
    <source>
        <dbReference type="Proteomes" id="UP000245380"/>
    </source>
</evidence>
<dbReference type="Pfam" id="PF07992">
    <property type="entry name" value="Pyr_redox_2"/>
    <property type="match status" value="1"/>
</dbReference>
<proteinExistence type="predicted"/>
<sequence length="452" mass="49177">MRLAQAQEENSALHETIYGELTRMQVMREANRCLYCYDAPCVKACPTHIDIPSFIRKIATDNVLGSARVILQENPVGASCARVCPTEDLCEGACVLGEQDEPIHIGDLQRYATDFVRARDVELFVPGALTGMKVAVVGGGPAGLSAARELAVMGHDVTIYEAKAKLGGLCTYGIVPFRLPMDVALWEAEQVVRLGVHVRRNTVVGKDVSVDELLHSYHAILLAYGLGKVPRLGLEGEDLAGVLDAIEFIEKVKTGEDAGQIGDKVAIIGAGNTAIDAATSAKRLGAKEVTLFYRKTAREMTAYPFEVEFAKQEGVQFRFQCTPLRFVGDGQRVQRMELVETELKEVEGRLLAVPKPDSMFSVEVDTVIRAIGQTKLSELADLFGVSEHEGAIRVDNGCRTSHPKIFAAGDVTFDKGVAGEAMVVEAAEQGKIAAKSVDRFLATYWETQEQIF</sequence>
<evidence type="ECO:0000313" key="2">
    <source>
        <dbReference type="EMBL" id="PWI57837.1"/>
    </source>
</evidence>
<dbReference type="PANTHER" id="PTHR42783">
    <property type="entry name" value="GLUTAMATE SYNTHASE [NADPH] SMALL CHAIN"/>
    <property type="match status" value="1"/>
</dbReference>